<dbReference type="InterPro" id="IPR006379">
    <property type="entry name" value="HAD-SF_hydro_IIB"/>
</dbReference>
<dbReference type="AlphaFoldDB" id="A0A5R8QFH5"/>
<dbReference type="PROSITE" id="PS01229">
    <property type="entry name" value="COF_2"/>
    <property type="match status" value="1"/>
</dbReference>
<dbReference type="PANTHER" id="PTHR10000:SF8">
    <property type="entry name" value="HAD SUPERFAMILY HYDROLASE-LIKE, TYPE 3"/>
    <property type="match status" value="1"/>
</dbReference>
<gene>
    <name evidence="1" type="ORF">FEZ08_05050</name>
</gene>
<organism evidence="1 2">
    <name type="scientific">Culicoidibacter larvae</name>
    <dbReference type="NCBI Taxonomy" id="2579976"/>
    <lineage>
        <taxon>Bacteria</taxon>
        <taxon>Bacillati</taxon>
        <taxon>Bacillota</taxon>
        <taxon>Culicoidibacteria</taxon>
        <taxon>Culicoidibacterales</taxon>
        <taxon>Culicoidibacteraceae</taxon>
        <taxon>Culicoidibacter</taxon>
    </lineage>
</organism>
<dbReference type="EMBL" id="VBWP01000003">
    <property type="protein sequence ID" value="TLG75419.1"/>
    <property type="molecule type" value="Genomic_DNA"/>
</dbReference>
<dbReference type="RefSeq" id="WP_138190626.1">
    <property type="nucleotide sequence ID" value="NZ_VBWP01000003.1"/>
</dbReference>
<reference evidence="1 2" key="1">
    <citation type="submission" date="2019-05" db="EMBL/GenBank/DDBJ databases">
        <title>Culicoidintestinum kansasii gen. nov., sp. nov. from the gastrointestinal tract of the biting midge, Culicoides sonorensis.</title>
        <authorList>
            <person name="Neupane S."/>
            <person name="Ghosh A."/>
            <person name="Gunther S."/>
            <person name="Martin K."/>
            <person name="Zurek L."/>
        </authorList>
    </citation>
    <scope>NUCLEOTIDE SEQUENCE [LARGE SCALE GENOMIC DNA]</scope>
    <source>
        <strain evidence="1 2">CS-1</strain>
    </source>
</reference>
<evidence type="ECO:0000313" key="1">
    <source>
        <dbReference type="EMBL" id="TLG75419.1"/>
    </source>
</evidence>
<dbReference type="Pfam" id="PF08282">
    <property type="entry name" value="Hydrolase_3"/>
    <property type="match status" value="1"/>
</dbReference>
<dbReference type="PANTHER" id="PTHR10000">
    <property type="entry name" value="PHOSPHOSERINE PHOSPHATASE"/>
    <property type="match status" value="1"/>
</dbReference>
<dbReference type="Gene3D" id="3.40.50.1000">
    <property type="entry name" value="HAD superfamily/HAD-like"/>
    <property type="match status" value="1"/>
</dbReference>
<protein>
    <submittedName>
        <fullName evidence="1">HAD family hydrolase</fullName>
    </submittedName>
</protein>
<dbReference type="SUPFAM" id="SSF56784">
    <property type="entry name" value="HAD-like"/>
    <property type="match status" value="1"/>
</dbReference>
<dbReference type="GO" id="GO:0016791">
    <property type="term" value="F:phosphatase activity"/>
    <property type="evidence" value="ECO:0007669"/>
    <property type="project" value="TreeGrafter"/>
</dbReference>
<accession>A0A5R8QFH5</accession>
<comment type="caution">
    <text evidence="1">The sequence shown here is derived from an EMBL/GenBank/DDBJ whole genome shotgun (WGS) entry which is preliminary data.</text>
</comment>
<dbReference type="NCBIfam" id="TIGR01484">
    <property type="entry name" value="HAD-SF-IIB"/>
    <property type="match status" value="1"/>
</dbReference>
<keyword evidence="1" id="KW-0378">Hydrolase</keyword>
<dbReference type="InterPro" id="IPR036412">
    <property type="entry name" value="HAD-like_sf"/>
</dbReference>
<dbReference type="NCBIfam" id="TIGR00099">
    <property type="entry name" value="Cof-subfamily"/>
    <property type="match status" value="1"/>
</dbReference>
<sequence length="261" mass="28983">MNYLVACDLDNTLLDSQYNISEACSDTIRAFTAAGNLFVIATGRLDHDIVYVEKHIGLAGNYRISQNGAIIKDSNNKTLQHLKIAQPVLQPLSQFLAAMNIRFEVSDADHRYFPSPRPADMVGEFVDSSIVDPNMSERIGIDIFPSTFLIFGNETIFAEIRCYVESNFSEAIIAIMTSPTSLEIIPRDVSKGNALAYIQQLEVIGISNTAAIGDSENDVSMFAYAKYSFAMTHAHNDVKQEAAYIMDDVADCINFLKEEQR</sequence>
<name>A0A5R8QFH5_9FIRM</name>
<keyword evidence="2" id="KW-1185">Reference proteome</keyword>
<dbReference type="GO" id="GO:0000287">
    <property type="term" value="F:magnesium ion binding"/>
    <property type="evidence" value="ECO:0007669"/>
    <property type="project" value="TreeGrafter"/>
</dbReference>
<dbReference type="Gene3D" id="3.30.1240.10">
    <property type="match status" value="1"/>
</dbReference>
<dbReference type="GO" id="GO:0005829">
    <property type="term" value="C:cytosol"/>
    <property type="evidence" value="ECO:0007669"/>
    <property type="project" value="TreeGrafter"/>
</dbReference>
<dbReference type="Proteomes" id="UP000306912">
    <property type="component" value="Unassembled WGS sequence"/>
</dbReference>
<dbReference type="InParanoid" id="A0A5R8QFH5"/>
<dbReference type="InterPro" id="IPR000150">
    <property type="entry name" value="Cof"/>
</dbReference>
<dbReference type="InterPro" id="IPR023214">
    <property type="entry name" value="HAD_sf"/>
</dbReference>
<dbReference type="OrthoDB" id="9806027at2"/>
<proteinExistence type="predicted"/>
<evidence type="ECO:0000313" key="2">
    <source>
        <dbReference type="Proteomes" id="UP000306912"/>
    </source>
</evidence>